<evidence type="ECO:0000256" key="1">
    <source>
        <dbReference type="SAM" id="Phobius"/>
    </source>
</evidence>
<feature type="transmembrane region" description="Helical" evidence="1">
    <location>
        <begin position="146"/>
        <end position="162"/>
    </location>
</feature>
<dbReference type="Proteomes" id="UP000319296">
    <property type="component" value="Unassembled WGS sequence"/>
</dbReference>
<feature type="transmembrane region" description="Helical" evidence="1">
    <location>
        <begin position="168"/>
        <end position="184"/>
    </location>
</feature>
<evidence type="ECO:0008006" key="4">
    <source>
        <dbReference type="Google" id="ProtNLM"/>
    </source>
</evidence>
<keyword evidence="1" id="KW-0812">Transmembrane</keyword>
<dbReference type="AlphaFoldDB" id="A0A519BKH1"/>
<feature type="transmembrane region" description="Helical" evidence="1">
    <location>
        <begin position="196"/>
        <end position="219"/>
    </location>
</feature>
<feature type="transmembrane region" description="Helical" evidence="1">
    <location>
        <begin position="307"/>
        <end position="331"/>
    </location>
</feature>
<reference evidence="2 3" key="1">
    <citation type="journal article" date="2019" name="ISME J.">
        <title>Insights into ecological role of a new deltaproteobacterial order Candidatus Acidulodesulfobacterales by metagenomics and metatranscriptomics.</title>
        <authorList>
            <person name="Tan S."/>
            <person name="Liu J."/>
            <person name="Fang Y."/>
            <person name="Hedlund B.P."/>
            <person name="Lian Z.H."/>
            <person name="Huang L.Y."/>
            <person name="Li J.T."/>
            <person name="Huang L.N."/>
            <person name="Li W.J."/>
            <person name="Jiang H.C."/>
            <person name="Dong H.L."/>
            <person name="Shu W.S."/>
        </authorList>
    </citation>
    <scope>NUCLEOTIDE SEQUENCE [LARGE SCALE GENOMIC DNA]</scope>
    <source>
        <strain evidence="2">AP1</strain>
    </source>
</reference>
<feature type="transmembrane region" description="Helical" evidence="1">
    <location>
        <begin position="117"/>
        <end position="134"/>
    </location>
</feature>
<feature type="transmembrane region" description="Helical" evidence="1">
    <location>
        <begin position="94"/>
        <end position="111"/>
    </location>
</feature>
<dbReference type="EMBL" id="SGBB01000023">
    <property type="protein sequence ID" value="RZD17771.1"/>
    <property type="molecule type" value="Genomic_DNA"/>
</dbReference>
<evidence type="ECO:0000313" key="2">
    <source>
        <dbReference type="EMBL" id="RZD17771.1"/>
    </source>
</evidence>
<feature type="transmembrane region" description="Helical" evidence="1">
    <location>
        <begin position="270"/>
        <end position="287"/>
    </location>
</feature>
<feature type="transmembrane region" description="Helical" evidence="1">
    <location>
        <begin position="39"/>
        <end position="62"/>
    </location>
</feature>
<keyword evidence="1" id="KW-1133">Transmembrane helix</keyword>
<keyword evidence="1" id="KW-0472">Membrane</keyword>
<evidence type="ECO:0000313" key="3">
    <source>
        <dbReference type="Proteomes" id="UP000319296"/>
    </source>
</evidence>
<organism evidence="2 3">
    <name type="scientific">Candidatus Acididesulfobacter diazotrophicus</name>
    <dbReference type="NCBI Taxonomy" id="2597226"/>
    <lineage>
        <taxon>Bacteria</taxon>
        <taxon>Deltaproteobacteria</taxon>
        <taxon>Candidatus Acidulodesulfobacterales</taxon>
        <taxon>Candidatus Acididesulfobacter</taxon>
    </lineage>
</organism>
<name>A0A519BKH1_9DELT</name>
<feature type="transmembrane region" description="Helical" evidence="1">
    <location>
        <begin position="351"/>
        <end position="370"/>
    </location>
</feature>
<sequence length="533" mass="61753">MFSPGGDQSYFLFFLKWWPWAITHNVNPFKTNYLTYPRFYNTAWLTSVPILSLIASPITYYFGVIFSWNILILLAPVTAAFSAYLLFRYLKLNYFSSFIGGYIFGFSTYEMSELGGHIHMVYIFPVPVIILLLLKRFSKQISRKSFIISTAFLMVFLFGITTEIMTTFVVFLFLSAIVSILYNLKNKKILSRIYRLSFETFFAGLTALVISFPVVYYLVKGLKNGINKPILFSAKWNSADLLNFIIPANFTKIGGDFCSRFFHFWKGNDYIGIGLLIIIIFSMRNLLKKEKEEIEGDSQFIWVKPLIFITFMILIFSLGPYLHIDGIITMIPMPGHLFIFPPLNNAAPNRFIMYVFLLIGFWVAVWVCNIKENTLKSEKYKIYGRYALLVLSLLLIVPNYTAYVWGKPNFNRKAIKKFVPKESDILPIPFSPYPYGQGALWVAGSNFKIHMTGPNWGFQVYRHNGRVYKMLNDNKVSGNFKRLITGYCLKHGIKYILISEKAHKKTMWESAFNKMGWKSKIGYGIIIYKVILR</sequence>
<feature type="transmembrane region" description="Helical" evidence="1">
    <location>
        <begin position="68"/>
        <end position="87"/>
    </location>
</feature>
<comment type="caution">
    <text evidence="2">The sequence shown here is derived from an EMBL/GenBank/DDBJ whole genome shotgun (WGS) entry which is preliminary data.</text>
</comment>
<protein>
    <recommendedName>
        <fullName evidence="4">Glycosyltransferase RgtA/B/C/D-like domain-containing protein</fullName>
    </recommendedName>
</protein>
<feature type="transmembrane region" description="Helical" evidence="1">
    <location>
        <begin position="382"/>
        <end position="405"/>
    </location>
</feature>
<proteinExistence type="predicted"/>
<gene>
    <name evidence="2" type="ORF">EVG15_09560</name>
</gene>
<accession>A0A519BKH1</accession>